<dbReference type="CDD" id="cd03785">
    <property type="entry name" value="GT28_MurG"/>
    <property type="match status" value="1"/>
</dbReference>
<organism evidence="13 14">
    <name type="scientific">Spirochaeta africana (strain ATCC 700263 / DSM 8902 / Z-7692)</name>
    <dbReference type="NCBI Taxonomy" id="889378"/>
    <lineage>
        <taxon>Bacteria</taxon>
        <taxon>Pseudomonadati</taxon>
        <taxon>Spirochaetota</taxon>
        <taxon>Spirochaetia</taxon>
        <taxon>Spirochaetales</taxon>
        <taxon>Spirochaetaceae</taxon>
        <taxon>Spirochaeta</taxon>
    </lineage>
</organism>
<evidence type="ECO:0000256" key="4">
    <source>
        <dbReference type="ARBA" id="ARBA00022679"/>
    </source>
</evidence>
<evidence type="ECO:0000256" key="5">
    <source>
        <dbReference type="ARBA" id="ARBA00022960"/>
    </source>
</evidence>
<dbReference type="OrthoDB" id="9808936at2"/>
<keyword evidence="7 10" id="KW-0472">Membrane</keyword>
<feature type="domain" description="Glycosyltransferase family 28 N-terminal" evidence="11">
    <location>
        <begin position="5"/>
        <end position="143"/>
    </location>
</feature>
<dbReference type="PATRIC" id="fig|889378.3.peg.597"/>
<feature type="binding site" evidence="10">
    <location>
        <position position="300"/>
    </location>
    <ligand>
        <name>UDP-N-acetyl-alpha-D-glucosamine</name>
        <dbReference type="ChEBI" id="CHEBI:57705"/>
    </ligand>
</feature>
<keyword evidence="14" id="KW-1185">Reference proteome</keyword>
<dbReference type="HAMAP" id="MF_00033">
    <property type="entry name" value="MurG"/>
    <property type="match status" value="1"/>
</dbReference>
<keyword evidence="8 10" id="KW-0131">Cell cycle</keyword>
<name>H9UGP6_SPIAZ</name>
<proteinExistence type="inferred from homology"/>
<dbReference type="SUPFAM" id="SSF53756">
    <property type="entry name" value="UDP-Glycosyltransferase/glycogen phosphorylase"/>
    <property type="match status" value="1"/>
</dbReference>
<dbReference type="GO" id="GO:0050511">
    <property type="term" value="F:undecaprenyldiphospho-muramoylpentapeptide beta-N-acetylglucosaminyltransferase activity"/>
    <property type="evidence" value="ECO:0007669"/>
    <property type="project" value="UniProtKB-UniRule"/>
</dbReference>
<dbReference type="GO" id="GO:0005975">
    <property type="term" value="P:carbohydrate metabolic process"/>
    <property type="evidence" value="ECO:0007669"/>
    <property type="project" value="InterPro"/>
</dbReference>
<dbReference type="InterPro" id="IPR004276">
    <property type="entry name" value="GlycoTrans_28_N"/>
</dbReference>
<keyword evidence="10" id="KW-0997">Cell inner membrane</keyword>
<dbReference type="Gene3D" id="3.40.50.2000">
    <property type="entry name" value="Glycogen Phosphorylase B"/>
    <property type="match status" value="2"/>
</dbReference>
<feature type="binding site" evidence="10">
    <location>
        <position position="169"/>
    </location>
    <ligand>
        <name>UDP-N-acetyl-alpha-D-glucosamine</name>
        <dbReference type="ChEBI" id="CHEBI:57705"/>
    </ligand>
</feature>
<feature type="binding site" evidence="10">
    <location>
        <position position="199"/>
    </location>
    <ligand>
        <name>UDP-N-acetyl-alpha-D-glucosamine</name>
        <dbReference type="ChEBI" id="CHEBI:57705"/>
    </ligand>
</feature>
<evidence type="ECO:0000259" key="11">
    <source>
        <dbReference type="Pfam" id="PF03033"/>
    </source>
</evidence>
<keyword evidence="5 10" id="KW-0133">Cell shape</keyword>
<comment type="caution">
    <text evidence="10">Lacks conserved residue(s) required for the propagation of feature annotation.</text>
</comment>
<dbReference type="UniPathway" id="UPA00219"/>
<evidence type="ECO:0000256" key="1">
    <source>
        <dbReference type="ARBA" id="ARBA00022475"/>
    </source>
</evidence>
<evidence type="ECO:0000256" key="2">
    <source>
        <dbReference type="ARBA" id="ARBA00022618"/>
    </source>
</evidence>
<reference evidence="14" key="1">
    <citation type="journal article" date="2013" name="Stand. Genomic Sci.">
        <title>Complete genome sequence of the halophilic bacterium Spirochaeta africana type strain (Z-7692(T)) from the alkaline Lake Magadi in the East African Rift.</title>
        <authorList>
            <person name="Liolos K."/>
            <person name="Abt B."/>
            <person name="Scheuner C."/>
            <person name="Teshima H."/>
            <person name="Held B."/>
            <person name="Lapidus A."/>
            <person name="Nolan M."/>
            <person name="Lucas S."/>
            <person name="Deshpande S."/>
            <person name="Cheng J.F."/>
            <person name="Tapia R."/>
            <person name="Goodwin L.A."/>
            <person name="Pitluck S."/>
            <person name="Pagani I."/>
            <person name="Ivanova N."/>
            <person name="Mavromatis K."/>
            <person name="Mikhailova N."/>
            <person name="Huntemann M."/>
            <person name="Pati A."/>
            <person name="Chen A."/>
            <person name="Palaniappan K."/>
            <person name="Land M."/>
            <person name="Rohde M."/>
            <person name="Tindall B.J."/>
            <person name="Detter J.C."/>
            <person name="Goker M."/>
            <person name="Bristow J."/>
            <person name="Eisen J.A."/>
            <person name="Markowitz V."/>
            <person name="Hugenholtz P."/>
            <person name="Woyke T."/>
            <person name="Klenk H.P."/>
            <person name="Kyrpides N.C."/>
        </authorList>
    </citation>
    <scope>NUCLEOTIDE SEQUENCE</scope>
    <source>
        <strain evidence="14">ATCC 700263 / DSM 8902 / Z-7692</strain>
    </source>
</reference>
<evidence type="ECO:0000259" key="12">
    <source>
        <dbReference type="Pfam" id="PF04101"/>
    </source>
</evidence>
<comment type="function">
    <text evidence="10">Cell wall formation. Catalyzes the transfer of a GlcNAc subunit on undecaprenyl-pyrophosphoryl-MurNAc-pentapeptide (lipid intermediate I) to form undecaprenyl-pyrophosphoryl-MurNAc-(pentapeptide)GlcNAc (lipid intermediate II).</text>
</comment>
<evidence type="ECO:0000256" key="9">
    <source>
        <dbReference type="ARBA" id="ARBA00023316"/>
    </source>
</evidence>
<keyword evidence="2 10" id="KW-0132">Cell division</keyword>
<dbReference type="PANTHER" id="PTHR21015:SF27">
    <property type="entry name" value="UDP-N-ACETYLGLUCOSAMINE--N-ACETYLMURAMYL-(PENTAPEPTIDE) PYROPHOSPHORYL-UNDECAPRENOL N-ACETYLGLUCOSAMINE TRANSFERASE"/>
    <property type="match status" value="1"/>
</dbReference>
<keyword evidence="4 10" id="KW-0808">Transferase</keyword>
<dbReference type="GO" id="GO:0051991">
    <property type="term" value="F:UDP-N-acetyl-D-glucosamine:N-acetylmuramoyl-L-alanyl-D-glutamyl-meso-2,6-diaminopimelyl-D-alanyl-D-alanine-diphosphoundecaprenol 4-beta-N-acetylglucosaminlytransferase activity"/>
    <property type="evidence" value="ECO:0007669"/>
    <property type="project" value="RHEA"/>
</dbReference>
<dbReference type="GO" id="GO:0009252">
    <property type="term" value="P:peptidoglycan biosynthetic process"/>
    <property type="evidence" value="ECO:0007669"/>
    <property type="project" value="UniProtKB-UniRule"/>
</dbReference>
<accession>H9UGP6</accession>
<dbReference type="Pfam" id="PF03033">
    <property type="entry name" value="Glyco_transf_28"/>
    <property type="match status" value="1"/>
</dbReference>
<dbReference type="Pfam" id="PF04101">
    <property type="entry name" value="Glyco_tran_28_C"/>
    <property type="match status" value="1"/>
</dbReference>
<sequence>MNKRIVFTGGGTGGHVFPGLAVAERLQELGGYDLYWMGSRKGIEYAIVQRWGLPFIGIPAGKLRRYFSLQNAVDFFKVGAAMVASIVLLLRYRPDLVFSKGGYVTVPPVFAARLLRIPVVTHDSDIDPGLATRLNARVADRICVPYEQSRGWFPAAAAARLRVTGNPVRAEILQGDRQRFLQMHNLDTNTRVVFVQGGSQGAEEINTLLTDILPQLLPHAVVVHQTGESGIETARSWLQEHPDWNNRYLPREFFTNEYADVLAAADLSVSRAGAGSLWELAATGTPGIILPLTAGSRGDQVRNAELFADSGMITLLNRETRTSRGMLAAVLELLQNGERLRGMQEAAARFEAGQGVTKLIAVCEEVLCS</sequence>
<evidence type="ECO:0000256" key="8">
    <source>
        <dbReference type="ARBA" id="ARBA00023306"/>
    </source>
</evidence>
<evidence type="ECO:0000256" key="6">
    <source>
        <dbReference type="ARBA" id="ARBA00022984"/>
    </source>
</evidence>
<keyword evidence="6 10" id="KW-0573">Peptidoglycan synthesis</keyword>
<evidence type="ECO:0000256" key="7">
    <source>
        <dbReference type="ARBA" id="ARBA00023136"/>
    </source>
</evidence>
<comment type="pathway">
    <text evidence="10">Cell wall biogenesis; peptidoglycan biosynthesis.</text>
</comment>
<evidence type="ECO:0000256" key="3">
    <source>
        <dbReference type="ARBA" id="ARBA00022676"/>
    </source>
</evidence>
<dbReference type="NCBIfam" id="TIGR01133">
    <property type="entry name" value="murG"/>
    <property type="match status" value="1"/>
</dbReference>
<comment type="catalytic activity">
    <reaction evidence="10">
        <text>di-trans,octa-cis-undecaprenyl diphospho-N-acetyl-alpha-D-muramoyl-L-alanyl-D-glutamyl-meso-2,6-diaminopimeloyl-D-alanyl-D-alanine + UDP-N-acetyl-alpha-D-glucosamine = di-trans,octa-cis-undecaprenyl diphospho-[N-acetyl-alpha-D-glucosaminyl-(1-&gt;4)]-N-acetyl-alpha-D-muramoyl-L-alanyl-D-glutamyl-meso-2,6-diaminopimeloyl-D-alanyl-D-alanine + UDP + H(+)</text>
        <dbReference type="Rhea" id="RHEA:31227"/>
        <dbReference type="ChEBI" id="CHEBI:15378"/>
        <dbReference type="ChEBI" id="CHEBI:57705"/>
        <dbReference type="ChEBI" id="CHEBI:58223"/>
        <dbReference type="ChEBI" id="CHEBI:61387"/>
        <dbReference type="ChEBI" id="CHEBI:61388"/>
        <dbReference type="EC" id="2.4.1.227"/>
    </reaction>
</comment>
<dbReference type="EMBL" id="CP003282">
    <property type="protein sequence ID" value="AFG36689.1"/>
    <property type="molecule type" value="Genomic_DNA"/>
</dbReference>
<comment type="similarity">
    <text evidence="10">Belongs to the glycosyltransferase 28 family. MurG subfamily.</text>
</comment>
<keyword evidence="3 10" id="KW-0328">Glycosyltransferase</keyword>
<dbReference type="GO" id="GO:0051301">
    <property type="term" value="P:cell division"/>
    <property type="evidence" value="ECO:0007669"/>
    <property type="project" value="UniProtKB-KW"/>
</dbReference>
<dbReference type="AlphaFoldDB" id="H9UGP6"/>
<evidence type="ECO:0000313" key="13">
    <source>
        <dbReference type="EMBL" id="AFG36689.1"/>
    </source>
</evidence>
<dbReference type="GO" id="GO:0005886">
    <property type="term" value="C:plasma membrane"/>
    <property type="evidence" value="ECO:0007669"/>
    <property type="project" value="UniProtKB-SubCell"/>
</dbReference>
<feature type="domain" description="Glycosyl transferase family 28 C-terminal" evidence="12">
    <location>
        <begin position="192"/>
        <end position="351"/>
    </location>
</feature>
<dbReference type="PANTHER" id="PTHR21015">
    <property type="entry name" value="UDP-N-ACETYLGLUCOSAMINE--N-ACETYLMURAMYL-(PENTAPEPTIDE) PYROPHOSPHORYL-UNDECAPRENOL N-ACETYLGLUCOSAMINE TRANSFERASE 1"/>
    <property type="match status" value="1"/>
</dbReference>
<keyword evidence="9 10" id="KW-0961">Cell wall biogenesis/degradation</keyword>
<protein>
    <recommendedName>
        <fullName evidence="10">UDP-N-acetylglucosamine--N-acetylmuramyl-(pentapeptide) pyrophosphoryl-undecaprenol N-acetylglucosamine transferase</fullName>
        <ecNumber evidence="10">2.4.1.227</ecNumber>
    </recommendedName>
    <alternativeName>
        <fullName evidence="10">Undecaprenyl-PP-MurNAc-pentapeptide-UDPGlcNAc GlcNAc transferase</fullName>
    </alternativeName>
</protein>
<keyword evidence="1 10" id="KW-1003">Cell membrane</keyword>
<dbReference type="RefSeq" id="WP_014454686.1">
    <property type="nucleotide sequence ID" value="NC_017098.1"/>
</dbReference>
<dbReference type="EC" id="2.4.1.227" evidence="10"/>
<dbReference type="STRING" id="889378.Spiaf_0588"/>
<feature type="binding site" evidence="10">
    <location>
        <begin position="12"/>
        <end position="14"/>
    </location>
    <ligand>
        <name>UDP-N-acetyl-alpha-D-glucosamine</name>
        <dbReference type="ChEBI" id="CHEBI:57705"/>
    </ligand>
</feature>
<dbReference type="Proteomes" id="UP000007383">
    <property type="component" value="Chromosome"/>
</dbReference>
<evidence type="ECO:0000256" key="10">
    <source>
        <dbReference type="HAMAP-Rule" id="MF_00033"/>
    </source>
</evidence>
<dbReference type="InterPro" id="IPR006009">
    <property type="entry name" value="GlcNAc_MurG"/>
</dbReference>
<evidence type="ECO:0000313" key="14">
    <source>
        <dbReference type="Proteomes" id="UP000007383"/>
    </source>
</evidence>
<dbReference type="eggNOG" id="COG0707">
    <property type="taxonomic scope" value="Bacteria"/>
</dbReference>
<dbReference type="InterPro" id="IPR007235">
    <property type="entry name" value="Glyco_trans_28_C"/>
</dbReference>
<dbReference type="HOGENOM" id="CLU_037404_0_0_12"/>
<dbReference type="GO" id="GO:0071555">
    <property type="term" value="P:cell wall organization"/>
    <property type="evidence" value="ECO:0007669"/>
    <property type="project" value="UniProtKB-KW"/>
</dbReference>
<comment type="subcellular location">
    <subcellularLocation>
        <location evidence="10">Cell inner membrane</location>
        <topology evidence="10">Peripheral membrane protein</topology>
        <orientation evidence="10">Cytoplasmic side</orientation>
    </subcellularLocation>
</comment>
<dbReference type="KEGG" id="sfc:Spiaf_0588"/>
<dbReference type="GO" id="GO:0008360">
    <property type="term" value="P:regulation of cell shape"/>
    <property type="evidence" value="ECO:0007669"/>
    <property type="project" value="UniProtKB-KW"/>
</dbReference>
<gene>
    <name evidence="10" type="primary">murG</name>
    <name evidence="13" type="ordered locus">Spiaf_0588</name>
</gene>